<feature type="chain" id="PRO_5037436895" evidence="1">
    <location>
        <begin position="26"/>
        <end position="145"/>
    </location>
</feature>
<dbReference type="Proteomes" id="UP000887574">
    <property type="component" value="Unplaced"/>
</dbReference>
<dbReference type="AlphaFoldDB" id="A0A915CWL5"/>
<protein>
    <submittedName>
        <fullName evidence="3">Secreted protein</fullName>
    </submittedName>
</protein>
<reference evidence="3" key="1">
    <citation type="submission" date="2022-11" db="UniProtKB">
        <authorList>
            <consortium name="WormBaseParasite"/>
        </authorList>
    </citation>
    <scope>IDENTIFICATION</scope>
</reference>
<accession>A0A915CWL5</accession>
<proteinExistence type="predicted"/>
<evidence type="ECO:0000313" key="2">
    <source>
        <dbReference type="Proteomes" id="UP000887574"/>
    </source>
</evidence>
<feature type="signal peptide" evidence="1">
    <location>
        <begin position="1"/>
        <end position="25"/>
    </location>
</feature>
<name>A0A915CWL5_9BILA</name>
<dbReference type="WBParaSite" id="jg13431.2">
    <property type="protein sequence ID" value="jg13431.2"/>
    <property type="gene ID" value="jg13431"/>
</dbReference>
<evidence type="ECO:0000256" key="1">
    <source>
        <dbReference type="SAM" id="SignalP"/>
    </source>
</evidence>
<organism evidence="2 3">
    <name type="scientific">Ditylenchus dipsaci</name>
    <dbReference type="NCBI Taxonomy" id="166011"/>
    <lineage>
        <taxon>Eukaryota</taxon>
        <taxon>Metazoa</taxon>
        <taxon>Ecdysozoa</taxon>
        <taxon>Nematoda</taxon>
        <taxon>Chromadorea</taxon>
        <taxon>Rhabditida</taxon>
        <taxon>Tylenchina</taxon>
        <taxon>Tylenchomorpha</taxon>
        <taxon>Sphaerularioidea</taxon>
        <taxon>Anguinidae</taxon>
        <taxon>Anguininae</taxon>
        <taxon>Ditylenchus</taxon>
    </lineage>
</organism>
<keyword evidence="1" id="KW-0732">Signal</keyword>
<evidence type="ECO:0000313" key="3">
    <source>
        <dbReference type="WBParaSite" id="jg13431.2"/>
    </source>
</evidence>
<sequence>MNWLLVVATATVLFQIQLSWNTVEAGCGGGGGRRKRRSIAESPAVALRSSQLRKRREVSQFINCQQEQALVSQNNTSSTTTIILPLSSASGGVPRPLMVNSTSNFSSSTSPTTMVRGVRSTVLKSSTNFVQRRLPAVPNDPRCKC</sequence>
<keyword evidence="2" id="KW-1185">Reference proteome</keyword>